<gene>
    <name evidence="2" type="ORF">CDQ84_08560</name>
</gene>
<feature type="compositionally biased region" description="Basic and acidic residues" evidence="1">
    <location>
        <begin position="34"/>
        <end position="51"/>
    </location>
</feature>
<dbReference type="OrthoDB" id="1707599at2"/>
<evidence type="ECO:0000313" key="2">
    <source>
        <dbReference type="EMBL" id="PNT99503.1"/>
    </source>
</evidence>
<dbReference type="KEGG" id="cthd:CDO33_14855"/>
<sequence>MECLNCGNCKSGSIAYFCLMKNDFVVNEEIKQRPVEKNRSGWKKGDPSYETHRRKTRKEVEV</sequence>
<accession>A0A2K2F531</accession>
<keyword evidence="3" id="KW-1185">Reference proteome</keyword>
<reference evidence="2 3" key="1">
    <citation type="submission" date="2017-06" db="EMBL/GenBank/DDBJ databases">
        <title>Investigating the central metabolism of Clostridium thermosuccinogenes.</title>
        <authorList>
            <person name="Koendjbiharie J.G."/>
            <person name="van Kranenburg R."/>
        </authorList>
    </citation>
    <scope>NUCLEOTIDE SEQUENCE [LARGE SCALE GENOMIC DNA]</scope>
    <source>
        <strain evidence="2 3">DSM 5806</strain>
    </source>
</reference>
<protein>
    <submittedName>
        <fullName evidence="2">Uncharacterized protein</fullName>
    </submittedName>
</protein>
<organism evidence="2 3">
    <name type="scientific">Clostridium thermosuccinogenes</name>
    <dbReference type="NCBI Taxonomy" id="84032"/>
    <lineage>
        <taxon>Bacteria</taxon>
        <taxon>Bacillati</taxon>
        <taxon>Bacillota</taxon>
        <taxon>Clostridia</taxon>
        <taxon>Eubacteriales</taxon>
        <taxon>Clostridiaceae</taxon>
        <taxon>Clostridium</taxon>
    </lineage>
</organism>
<evidence type="ECO:0000256" key="1">
    <source>
        <dbReference type="SAM" id="MobiDB-lite"/>
    </source>
</evidence>
<feature type="compositionally biased region" description="Basic residues" evidence="1">
    <location>
        <begin position="52"/>
        <end position="62"/>
    </location>
</feature>
<evidence type="ECO:0000313" key="3">
    <source>
        <dbReference type="Proteomes" id="UP000236151"/>
    </source>
</evidence>
<proteinExistence type="predicted"/>
<comment type="caution">
    <text evidence="2">The sequence shown here is derived from an EMBL/GenBank/DDBJ whole genome shotgun (WGS) entry which is preliminary data.</text>
</comment>
<dbReference type="Proteomes" id="UP000236151">
    <property type="component" value="Unassembled WGS sequence"/>
</dbReference>
<feature type="region of interest" description="Disordered" evidence="1">
    <location>
        <begin position="34"/>
        <end position="62"/>
    </location>
</feature>
<name>A0A2K2F531_9CLOT</name>
<dbReference type="AlphaFoldDB" id="A0A2K2F531"/>
<dbReference type="EMBL" id="NIOJ01000018">
    <property type="protein sequence ID" value="PNT99503.1"/>
    <property type="molecule type" value="Genomic_DNA"/>
</dbReference>